<comment type="cofactor">
    <cofactor evidence="12 13">
        <name>Mn(2+)</name>
        <dbReference type="ChEBI" id="CHEBI:29035"/>
    </cofactor>
    <text evidence="12 13">Binds 2 manganese ions per subunit.</text>
</comment>
<dbReference type="SUPFAM" id="SSF103365">
    <property type="entry name" value="Hypothetical protein PH1602"/>
    <property type="match status" value="1"/>
</dbReference>
<dbReference type="FunFam" id="3.90.1860.10:FF:000001">
    <property type="entry name" value="tRNA-splicing ligase RtcB homolog"/>
    <property type="match status" value="1"/>
</dbReference>
<evidence type="ECO:0000256" key="13">
    <source>
        <dbReference type="RuleBase" id="RU371113"/>
    </source>
</evidence>
<comment type="catalytic activity">
    <reaction evidence="9">
        <text>a 3'-end 2',3'-cyclophospho-ribonucleotide-RNA + a 5'-end dephospho-ribonucleoside-RNA + GTP + H2O = a ribonucleotidyl-ribonucleotide-RNA + GMP + diphosphate + H(+)</text>
        <dbReference type="Rhea" id="RHEA:68080"/>
        <dbReference type="Rhea" id="RHEA-COMP:10464"/>
        <dbReference type="Rhea" id="RHEA-COMP:13936"/>
        <dbReference type="Rhea" id="RHEA-COMP:17355"/>
        <dbReference type="ChEBI" id="CHEBI:15377"/>
        <dbReference type="ChEBI" id="CHEBI:15378"/>
        <dbReference type="ChEBI" id="CHEBI:33019"/>
        <dbReference type="ChEBI" id="CHEBI:37565"/>
        <dbReference type="ChEBI" id="CHEBI:58115"/>
        <dbReference type="ChEBI" id="CHEBI:83064"/>
        <dbReference type="ChEBI" id="CHEBI:138284"/>
        <dbReference type="ChEBI" id="CHEBI:173118"/>
        <dbReference type="EC" id="6.5.1.8"/>
    </reaction>
</comment>
<dbReference type="PANTHER" id="PTHR11118">
    <property type="entry name" value="RNA-SPLICING LIGASE RTCB HOMOLOG"/>
    <property type="match status" value="1"/>
</dbReference>
<keyword evidence="2 13" id="KW-0436">Ligase</keyword>
<comment type="catalytic activity">
    <reaction evidence="8">
        <text>a 3'-end 3'-phospho-ribonucleotide-RNA + a 5'-end dephospho-ribonucleoside-RNA + GTP = a ribonucleotidyl-ribonucleotide-RNA + GMP + diphosphate</text>
        <dbReference type="Rhea" id="RHEA:68076"/>
        <dbReference type="Rhea" id="RHEA-COMP:10463"/>
        <dbReference type="Rhea" id="RHEA-COMP:13936"/>
        <dbReference type="Rhea" id="RHEA-COMP:17355"/>
        <dbReference type="ChEBI" id="CHEBI:33019"/>
        <dbReference type="ChEBI" id="CHEBI:37565"/>
        <dbReference type="ChEBI" id="CHEBI:58115"/>
        <dbReference type="ChEBI" id="CHEBI:83062"/>
        <dbReference type="ChEBI" id="CHEBI:138284"/>
        <dbReference type="ChEBI" id="CHEBI:173118"/>
        <dbReference type="EC" id="6.5.1.8"/>
    </reaction>
</comment>
<evidence type="ECO:0000256" key="4">
    <source>
        <dbReference type="ARBA" id="ARBA00022741"/>
    </source>
</evidence>
<feature type="binding site" evidence="12">
    <location>
        <position position="203"/>
    </location>
    <ligand>
        <name>Mn(2+)</name>
        <dbReference type="ChEBI" id="CHEBI:29035"/>
        <label>1</label>
    </ligand>
</feature>
<dbReference type="RefSeq" id="WP_349244123.1">
    <property type="nucleotide sequence ID" value="NZ_JASCXX010000006.1"/>
</dbReference>
<evidence type="ECO:0000256" key="7">
    <source>
        <dbReference type="ARBA" id="ARBA00023211"/>
    </source>
</evidence>
<dbReference type="Pfam" id="PF01139">
    <property type="entry name" value="RtcB"/>
    <property type="match status" value="1"/>
</dbReference>
<gene>
    <name evidence="13" type="primary">rtcB</name>
    <name evidence="14" type="ORF">QJ522_06630</name>
</gene>
<feature type="binding site" evidence="12">
    <location>
        <position position="95"/>
    </location>
    <ligand>
        <name>Mn(2+)</name>
        <dbReference type="ChEBI" id="CHEBI:29035"/>
        <label>1</label>
    </ligand>
</feature>
<evidence type="ECO:0000256" key="3">
    <source>
        <dbReference type="ARBA" id="ARBA00022723"/>
    </source>
</evidence>
<dbReference type="GO" id="GO:0042245">
    <property type="term" value="P:RNA repair"/>
    <property type="evidence" value="ECO:0007669"/>
    <property type="project" value="UniProtKB-KW"/>
</dbReference>
<evidence type="ECO:0000256" key="5">
    <source>
        <dbReference type="ARBA" id="ARBA00022800"/>
    </source>
</evidence>
<keyword evidence="6 11" id="KW-0342">GTP-binding</keyword>
<feature type="binding site" evidence="12">
    <location>
        <position position="234"/>
    </location>
    <ligand>
        <name>Mn(2+)</name>
        <dbReference type="ChEBI" id="CHEBI:29035"/>
        <label>2</label>
    </ligand>
</feature>
<feature type="binding site" evidence="11">
    <location>
        <position position="475"/>
    </location>
    <ligand>
        <name>GMP</name>
        <dbReference type="ChEBI" id="CHEBI:58115"/>
    </ligand>
</feature>
<organism evidence="14 15">
    <name type="scientific">Anaerobaca lacustris</name>
    <dbReference type="NCBI Taxonomy" id="3044600"/>
    <lineage>
        <taxon>Bacteria</taxon>
        <taxon>Pseudomonadati</taxon>
        <taxon>Planctomycetota</taxon>
        <taxon>Phycisphaerae</taxon>
        <taxon>Sedimentisphaerales</taxon>
        <taxon>Anaerobacaceae</taxon>
        <taxon>Anaerobaca</taxon>
    </lineage>
</organism>
<evidence type="ECO:0000256" key="8">
    <source>
        <dbReference type="ARBA" id="ARBA00047746"/>
    </source>
</evidence>
<evidence type="ECO:0000256" key="10">
    <source>
        <dbReference type="PIRSR" id="PIRSR601233-1"/>
    </source>
</evidence>
<proteinExistence type="inferred from homology"/>
<dbReference type="Proteomes" id="UP001431776">
    <property type="component" value="Unassembled WGS sequence"/>
</dbReference>
<protein>
    <recommendedName>
        <fullName evidence="13">tRNA-splicing ligase RtcB</fullName>
        <ecNumber evidence="13">6.5.1.-</ecNumber>
    </recommendedName>
</protein>
<accession>A0AAW6TYB7</accession>
<dbReference type="InterPro" id="IPR036025">
    <property type="entry name" value="RtcB-like_sf"/>
</dbReference>
<feature type="binding site" evidence="11">
    <location>
        <begin position="373"/>
        <end position="376"/>
    </location>
    <ligand>
        <name>GMP</name>
        <dbReference type="ChEBI" id="CHEBI:58115"/>
    </ligand>
</feature>
<comment type="similarity">
    <text evidence="1 13">Belongs to the RtcB family.</text>
</comment>
<keyword evidence="4 11" id="KW-0547">Nucleotide-binding</keyword>
<feature type="binding site" evidence="11">
    <location>
        <begin position="399"/>
        <end position="402"/>
    </location>
    <ligand>
        <name>GMP</name>
        <dbReference type="ChEBI" id="CHEBI:58115"/>
    </ligand>
</feature>
<dbReference type="GO" id="GO:0046872">
    <property type="term" value="F:metal ion binding"/>
    <property type="evidence" value="ECO:0007669"/>
    <property type="project" value="UniProtKB-UniRule"/>
</dbReference>
<dbReference type="PANTHER" id="PTHR11118:SF1">
    <property type="entry name" value="RNA-SPLICING LIGASE RTCB HOMOLOG"/>
    <property type="match status" value="1"/>
</dbReference>
<feature type="binding site" evidence="12">
    <location>
        <position position="324"/>
    </location>
    <ligand>
        <name>Mn(2+)</name>
        <dbReference type="ChEBI" id="CHEBI:29035"/>
        <label>2</label>
    </ligand>
</feature>
<feature type="binding site" evidence="11">
    <location>
        <begin position="202"/>
        <end position="206"/>
    </location>
    <ligand>
        <name>GMP</name>
        <dbReference type="ChEBI" id="CHEBI:58115"/>
    </ligand>
</feature>
<keyword evidence="15" id="KW-1185">Reference proteome</keyword>
<comment type="subunit">
    <text evidence="13">Monomer.</text>
</comment>
<name>A0AAW6TYB7_9BACT</name>
<dbReference type="Gene3D" id="3.90.1860.10">
    <property type="entry name" value="tRNA-splicing ligase RtcB"/>
    <property type="match status" value="1"/>
</dbReference>
<dbReference type="InterPro" id="IPR001233">
    <property type="entry name" value="RtcB"/>
</dbReference>
<dbReference type="GO" id="GO:0170057">
    <property type="term" value="F:RNA ligase (GTP) activity"/>
    <property type="evidence" value="ECO:0007669"/>
    <property type="project" value="UniProtKB-EC"/>
</dbReference>
<dbReference type="GO" id="GO:0003972">
    <property type="term" value="F:RNA ligase (ATP) activity"/>
    <property type="evidence" value="ECO:0007669"/>
    <property type="project" value="TreeGrafter"/>
</dbReference>
<comment type="caution">
    <text evidence="14">The sequence shown here is derived from an EMBL/GenBank/DDBJ whole genome shotgun (WGS) entry which is preliminary data.</text>
</comment>
<evidence type="ECO:0000256" key="6">
    <source>
        <dbReference type="ARBA" id="ARBA00023134"/>
    </source>
</evidence>
<dbReference type="AlphaFoldDB" id="A0AAW6TYB7"/>
<evidence type="ECO:0000256" key="2">
    <source>
        <dbReference type="ARBA" id="ARBA00022598"/>
    </source>
</evidence>
<dbReference type="GO" id="GO:0006396">
    <property type="term" value="P:RNA processing"/>
    <property type="evidence" value="ECO:0007669"/>
    <property type="project" value="InterPro"/>
</dbReference>
<evidence type="ECO:0000313" key="14">
    <source>
        <dbReference type="EMBL" id="MDI6448714.1"/>
    </source>
</evidence>
<evidence type="ECO:0000256" key="9">
    <source>
        <dbReference type="ARBA" id="ARBA00049514"/>
    </source>
</evidence>
<feature type="binding site" evidence="11">
    <location>
        <position position="380"/>
    </location>
    <ligand>
        <name>GMP</name>
        <dbReference type="ChEBI" id="CHEBI:58115"/>
    </ligand>
</feature>
<evidence type="ECO:0000256" key="1">
    <source>
        <dbReference type="ARBA" id="ARBA00008071"/>
    </source>
</evidence>
<sequence length="476" mass="50911">MYAEKLKRHSDCAWRIDPFGPMQVPVVVFADKSLIDAMDEQVYAQAAHVAALPGVVQASYAMPDAHWGYGFPIGGVAGFDAEQGGVISAGGVGFDIACGVRALTTGLTYDDVERCKGPLATMLAHRIPAGVGSRGKIELSPGEMDDMLRGGAHWAVSRGYGTQEDIARIEENGRMAGAEPRFVSDHAKQRQKDQVGTLGSGNHYLEVQRISAIYDATIAEVFGLRLNDIVVLIHCGSRGLGHQVATDFLPRMVKAAKSEGIELPEKELACAPIKSDLGRQYYGAMNAGINCAVANRQVLTHLVRRVFSDLLPGADVRLLYDVSHNTCKIEEHLVDGKPRTLYIHRKGATRAFGPGHPALPPDLQQTGQPVLIGGTMGTSSYVLAGTRTGMELSFGSCCHGAGRAMSRKQATQRWHGKDVVMHLAQKGIVIKGASLRGVAEEAPGAYKDVTAVVDASEKAGLARKIARLEPLICVKG</sequence>
<evidence type="ECO:0000256" key="12">
    <source>
        <dbReference type="PIRSR" id="PIRSR601233-3"/>
    </source>
</evidence>
<evidence type="ECO:0000313" key="15">
    <source>
        <dbReference type="Proteomes" id="UP001431776"/>
    </source>
</evidence>
<evidence type="ECO:0000256" key="11">
    <source>
        <dbReference type="PIRSR" id="PIRSR601233-2"/>
    </source>
</evidence>
<keyword evidence="3 12" id="KW-0479">Metal-binding</keyword>
<dbReference type="EC" id="6.5.1.-" evidence="13"/>
<feature type="active site" description="GMP-histidine intermediate" evidence="10">
    <location>
        <position position="399"/>
    </location>
</feature>
<keyword evidence="5" id="KW-0692">RNA repair</keyword>
<reference evidence="14" key="1">
    <citation type="submission" date="2023-05" db="EMBL/GenBank/DDBJ databases">
        <title>Anaerotaeda fermentans gen. nov., sp. nov., a novel anaerobic planctomycete of the new family within the order Sedimentisphaerales isolated from Taman Peninsula, Russia.</title>
        <authorList>
            <person name="Khomyakova M.A."/>
            <person name="Merkel A.Y."/>
            <person name="Slobodkin A.I."/>
        </authorList>
    </citation>
    <scope>NUCLEOTIDE SEQUENCE</scope>
    <source>
        <strain evidence="14">M17dextr</strain>
    </source>
</reference>
<dbReference type="EMBL" id="JASCXX010000006">
    <property type="protein sequence ID" value="MDI6448714.1"/>
    <property type="molecule type" value="Genomic_DNA"/>
</dbReference>
<feature type="binding site" evidence="11">
    <location>
        <begin position="324"/>
        <end position="325"/>
    </location>
    <ligand>
        <name>GMP</name>
        <dbReference type="ChEBI" id="CHEBI:58115"/>
    </ligand>
</feature>
<keyword evidence="7 12" id="KW-0464">Manganese</keyword>
<dbReference type="GO" id="GO:0005525">
    <property type="term" value="F:GTP binding"/>
    <property type="evidence" value="ECO:0007669"/>
    <property type="project" value="UniProtKB-KW"/>
</dbReference>